<evidence type="ECO:0000256" key="9">
    <source>
        <dbReference type="RuleBase" id="RU910715"/>
    </source>
</evidence>
<dbReference type="InterPro" id="IPR004316">
    <property type="entry name" value="SWEET_rpt"/>
</dbReference>
<evidence type="ECO:0000256" key="3">
    <source>
        <dbReference type="ARBA" id="ARBA00022448"/>
    </source>
</evidence>
<keyword evidence="8 9" id="KW-0472">Membrane</keyword>
<dbReference type="AlphaFoldDB" id="A0ABD3KD13"/>
<evidence type="ECO:0000256" key="5">
    <source>
        <dbReference type="ARBA" id="ARBA00022692"/>
    </source>
</evidence>
<feature type="transmembrane region" description="Helical" evidence="9">
    <location>
        <begin position="33"/>
        <end position="51"/>
    </location>
</feature>
<evidence type="ECO:0000256" key="6">
    <source>
        <dbReference type="ARBA" id="ARBA00022737"/>
    </source>
</evidence>
<dbReference type="Gene3D" id="1.20.1280.290">
    <property type="match status" value="2"/>
</dbReference>
<evidence type="ECO:0000313" key="10">
    <source>
        <dbReference type="EMBL" id="KAL3737237.1"/>
    </source>
</evidence>
<evidence type="ECO:0000256" key="7">
    <source>
        <dbReference type="ARBA" id="ARBA00022989"/>
    </source>
</evidence>
<dbReference type="PANTHER" id="PTHR10791">
    <property type="entry name" value="RAG1-ACTIVATING PROTEIN 1"/>
    <property type="match status" value="1"/>
</dbReference>
<proteinExistence type="inferred from homology"/>
<evidence type="ECO:0000256" key="2">
    <source>
        <dbReference type="ARBA" id="ARBA00007809"/>
    </source>
</evidence>
<dbReference type="GO" id="GO:0012505">
    <property type="term" value="C:endomembrane system"/>
    <property type="evidence" value="ECO:0007669"/>
    <property type="project" value="UniProtKB-SubCell"/>
</dbReference>
<keyword evidence="5 9" id="KW-0812">Transmembrane</keyword>
<gene>
    <name evidence="10" type="ORF">ACJRO7_026066</name>
</gene>
<feature type="transmembrane region" description="Helical" evidence="9">
    <location>
        <begin position="6"/>
        <end position="21"/>
    </location>
</feature>
<dbReference type="Proteomes" id="UP001634007">
    <property type="component" value="Unassembled WGS sequence"/>
</dbReference>
<evidence type="ECO:0000256" key="4">
    <source>
        <dbReference type="ARBA" id="ARBA00022597"/>
    </source>
</evidence>
<feature type="transmembrane region" description="Helical" evidence="9">
    <location>
        <begin position="63"/>
        <end position="84"/>
    </location>
</feature>
<evidence type="ECO:0000313" key="11">
    <source>
        <dbReference type="Proteomes" id="UP001634007"/>
    </source>
</evidence>
<comment type="subcellular location">
    <subcellularLocation>
        <location evidence="1">Endomembrane system</location>
        <topology evidence="1">Multi-pass membrane protein</topology>
    </subcellularLocation>
</comment>
<keyword evidence="6" id="KW-0677">Repeat</keyword>
<comment type="caution">
    <text evidence="10">The sequence shown here is derived from an EMBL/GenBank/DDBJ whole genome shotgun (WGS) entry which is preliminary data.</text>
</comment>
<reference evidence="10 11" key="1">
    <citation type="submission" date="2024-11" db="EMBL/GenBank/DDBJ databases">
        <title>Chromosome-level genome assembly of Eucalyptus globulus Labill. provides insights into its genome evolution.</title>
        <authorList>
            <person name="Li X."/>
        </authorList>
    </citation>
    <scope>NUCLEOTIDE SEQUENCE [LARGE SCALE GENOMIC DNA]</scope>
    <source>
        <strain evidence="10">CL2024</strain>
        <tissue evidence="10">Fresh tender leaves</tissue>
    </source>
</reference>
<name>A0ABD3KD13_EUCGL</name>
<sequence>MDIPGFCGILGNVVGLLLFLFKRIIRNRSTEQFSGVSYVVTLLSCSFYTWYGLPFVSSDNLLLLIISAMGVVIELTYVLIFIAYAPKKERAKIMGFSGLALIFFLTFAFASLFALQSKNRKLLCSITLDIFSTIMCASPLSVMMMVIKRESVKFMPFLLSLSSFLCGIFWLAYGLLSRDPFFIISNHLIDITLEFFYRALLEQLRTSSLYTPLCHHTRWHLPKEFLQSTRWTESIRKIVRAIKGTC</sequence>
<organism evidence="10 11">
    <name type="scientific">Eucalyptus globulus</name>
    <name type="common">Tasmanian blue gum</name>
    <dbReference type="NCBI Taxonomy" id="34317"/>
    <lineage>
        <taxon>Eukaryota</taxon>
        <taxon>Viridiplantae</taxon>
        <taxon>Streptophyta</taxon>
        <taxon>Embryophyta</taxon>
        <taxon>Tracheophyta</taxon>
        <taxon>Spermatophyta</taxon>
        <taxon>Magnoliopsida</taxon>
        <taxon>eudicotyledons</taxon>
        <taxon>Gunneridae</taxon>
        <taxon>Pentapetalae</taxon>
        <taxon>rosids</taxon>
        <taxon>malvids</taxon>
        <taxon>Myrtales</taxon>
        <taxon>Myrtaceae</taxon>
        <taxon>Myrtoideae</taxon>
        <taxon>Eucalypteae</taxon>
        <taxon>Eucalyptus</taxon>
    </lineage>
</organism>
<keyword evidence="11" id="KW-1185">Reference proteome</keyword>
<dbReference type="PANTHER" id="PTHR10791:SF44">
    <property type="entry name" value="BIDIRECTIONAL SUGAR TRANSPORTER SWEET1"/>
    <property type="match status" value="1"/>
</dbReference>
<comment type="caution">
    <text evidence="9">Lacks conserved residue(s) required for the propagation of feature annotation.</text>
</comment>
<keyword evidence="3 9" id="KW-0813">Transport</keyword>
<keyword evidence="7 9" id="KW-1133">Transmembrane helix</keyword>
<dbReference type="Pfam" id="PF03083">
    <property type="entry name" value="MtN3_slv"/>
    <property type="match status" value="2"/>
</dbReference>
<accession>A0ABD3KD13</accession>
<evidence type="ECO:0000256" key="8">
    <source>
        <dbReference type="ARBA" id="ARBA00023136"/>
    </source>
</evidence>
<dbReference type="EMBL" id="JBJKBG010000006">
    <property type="protein sequence ID" value="KAL3737237.1"/>
    <property type="molecule type" value="Genomic_DNA"/>
</dbReference>
<dbReference type="FunFam" id="1.20.1280.290:FF:000001">
    <property type="entry name" value="Bidirectional sugar transporter SWEET"/>
    <property type="match status" value="1"/>
</dbReference>
<feature type="transmembrane region" description="Helical" evidence="9">
    <location>
        <begin position="154"/>
        <end position="175"/>
    </location>
</feature>
<evidence type="ECO:0000256" key="1">
    <source>
        <dbReference type="ARBA" id="ARBA00004127"/>
    </source>
</evidence>
<feature type="transmembrane region" description="Helical" evidence="9">
    <location>
        <begin position="126"/>
        <end position="147"/>
    </location>
</feature>
<comment type="function">
    <text evidence="9">Mediates both low-affinity uptake and efflux of sugar across the membrane.</text>
</comment>
<feature type="transmembrane region" description="Helical" evidence="9">
    <location>
        <begin position="96"/>
        <end position="114"/>
    </location>
</feature>
<protein>
    <recommendedName>
        <fullName evidence="9">Bidirectional sugar transporter SWEET</fullName>
    </recommendedName>
</protein>
<comment type="similarity">
    <text evidence="2 9">Belongs to the SWEET sugar transporter family.</text>
</comment>
<dbReference type="InterPro" id="IPR047664">
    <property type="entry name" value="SWEET"/>
</dbReference>
<keyword evidence="4 9" id="KW-0762">Sugar transport</keyword>